<dbReference type="CDD" id="cd06193">
    <property type="entry name" value="siderophore_interacting"/>
    <property type="match status" value="1"/>
</dbReference>
<dbReference type="GO" id="GO:0016491">
    <property type="term" value="F:oxidoreductase activity"/>
    <property type="evidence" value="ECO:0007669"/>
    <property type="project" value="InterPro"/>
</dbReference>
<dbReference type="Proteomes" id="UP000193862">
    <property type="component" value="Unassembled WGS sequence"/>
</dbReference>
<dbReference type="PROSITE" id="PS51384">
    <property type="entry name" value="FAD_FR"/>
    <property type="match status" value="1"/>
</dbReference>
<proteinExistence type="inferred from homology"/>
<gene>
    <name evidence="3" type="primary">viuB</name>
    <name evidence="3" type="ORF">AQS8620_00838</name>
</gene>
<dbReference type="Gene3D" id="3.40.50.80">
    <property type="entry name" value="Nucleotide-binding domain of ferredoxin-NADP reductase (FNR) module"/>
    <property type="match status" value="1"/>
</dbReference>
<dbReference type="InterPro" id="IPR039261">
    <property type="entry name" value="FNR_nucleotide-bd"/>
</dbReference>
<dbReference type="Gene3D" id="2.40.30.10">
    <property type="entry name" value="Translation factors"/>
    <property type="match status" value="1"/>
</dbReference>
<dbReference type="EMBL" id="FWFS01000002">
    <property type="protein sequence ID" value="SLN27385.1"/>
    <property type="molecule type" value="Genomic_DNA"/>
</dbReference>
<dbReference type="InterPro" id="IPR013113">
    <property type="entry name" value="SIP_FAD-bd"/>
</dbReference>
<accession>A0A1Y5RXD0</accession>
<reference evidence="3 4" key="1">
    <citation type="submission" date="2017-03" db="EMBL/GenBank/DDBJ databases">
        <authorList>
            <person name="Afonso C.L."/>
            <person name="Miller P.J."/>
            <person name="Scott M.A."/>
            <person name="Spackman E."/>
            <person name="Goraichik I."/>
            <person name="Dimitrov K.M."/>
            <person name="Suarez D.L."/>
            <person name="Swayne D.E."/>
        </authorList>
    </citation>
    <scope>NUCLEOTIDE SEQUENCE [LARGE SCALE GENOMIC DNA]</scope>
    <source>
        <strain evidence="3 4">CECT 8620</strain>
    </source>
</reference>
<dbReference type="InterPro" id="IPR007037">
    <property type="entry name" value="SIP_rossman_dom"/>
</dbReference>
<dbReference type="InterPro" id="IPR017927">
    <property type="entry name" value="FAD-bd_FR_type"/>
</dbReference>
<evidence type="ECO:0000313" key="3">
    <source>
        <dbReference type="EMBL" id="SLN27385.1"/>
    </source>
</evidence>
<evidence type="ECO:0000259" key="2">
    <source>
        <dbReference type="PROSITE" id="PS51384"/>
    </source>
</evidence>
<dbReference type="InterPro" id="IPR017938">
    <property type="entry name" value="Riboflavin_synthase-like_b-brl"/>
</dbReference>
<organism evidence="3 4">
    <name type="scientific">Aquimixticola soesokkakensis</name>
    <dbReference type="NCBI Taxonomy" id="1519096"/>
    <lineage>
        <taxon>Bacteria</taxon>
        <taxon>Pseudomonadati</taxon>
        <taxon>Pseudomonadota</taxon>
        <taxon>Alphaproteobacteria</taxon>
        <taxon>Rhodobacterales</taxon>
        <taxon>Paracoccaceae</taxon>
        <taxon>Aquimixticola</taxon>
    </lineage>
</organism>
<sequence>MKPTARRAQNPDIVSVNRVHRLTPNMVRITFSSEDMSVFSDGGVGGYCKLFLPQPDQTLTDFTAQIARKDRPAVRTYTVRNSRPDLGEIDIDFVDHGDNGPASAWAINATAGSFCGFAGANPLKRASFSADHYLIAADMSALTMAAATIEALPRDAVGSAFFEIETAADKQDIDAPAGLEIHWLVSDNPACPGAKIVAAIEEMDWPTGRVQTCFAGESTMARSLRLYALKEKNLPREDAYISGYWKFGLVEDEHKAFKRSEANGA</sequence>
<dbReference type="RefSeq" id="WP_085835581.1">
    <property type="nucleotide sequence ID" value="NZ_FWFS01000002.1"/>
</dbReference>
<feature type="domain" description="FAD-binding FR-type" evidence="2">
    <location>
        <begin position="9"/>
        <end position="131"/>
    </location>
</feature>
<dbReference type="Pfam" id="PF08021">
    <property type="entry name" value="FAD_binding_9"/>
    <property type="match status" value="1"/>
</dbReference>
<name>A0A1Y5RXD0_9RHOB</name>
<protein>
    <submittedName>
        <fullName evidence="3">Vibriobactin utilization protein ViuB</fullName>
    </submittedName>
</protein>
<dbReference type="InterPro" id="IPR039374">
    <property type="entry name" value="SIP_fam"/>
</dbReference>
<comment type="similarity">
    <text evidence="1">Belongs to the SIP oxidoreductase family.</text>
</comment>
<evidence type="ECO:0000313" key="4">
    <source>
        <dbReference type="Proteomes" id="UP000193862"/>
    </source>
</evidence>
<dbReference type="PANTHER" id="PTHR30157">
    <property type="entry name" value="FERRIC REDUCTASE, NADPH-DEPENDENT"/>
    <property type="match status" value="1"/>
</dbReference>
<dbReference type="Pfam" id="PF04954">
    <property type="entry name" value="SIP"/>
    <property type="match status" value="1"/>
</dbReference>
<keyword evidence="4" id="KW-1185">Reference proteome</keyword>
<dbReference type="AlphaFoldDB" id="A0A1Y5RXD0"/>
<dbReference type="PANTHER" id="PTHR30157:SF0">
    <property type="entry name" value="NADPH-DEPENDENT FERRIC-CHELATE REDUCTASE"/>
    <property type="match status" value="1"/>
</dbReference>
<evidence type="ECO:0000256" key="1">
    <source>
        <dbReference type="ARBA" id="ARBA00035644"/>
    </source>
</evidence>
<dbReference type="OrthoDB" id="9814826at2"/>
<dbReference type="SUPFAM" id="SSF63380">
    <property type="entry name" value="Riboflavin synthase domain-like"/>
    <property type="match status" value="1"/>
</dbReference>